<keyword evidence="13" id="KW-0949">S-adenosyl-L-methionine</keyword>
<dbReference type="InterPro" id="IPR003759">
    <property type="entry name" value="Cbl-bd_cap"/>
</dbReference>
<keyword evidence="10" id="KW-0028">Amino-acid biosynthesis</keyword>
<evidence type="ECO:0000256" key="1">
    <source>
        <dbReference type="ARBA" id="ARBA00001700"/>
    </source>
</evidence>
<dbReference type="Gene3D" id="3.40.50.280">
    <property type="entry name" value="Cobalamin-binding domain"/>
    <property type="match status" value="1"/>
</dbReference>
<dbReference type="InterPro" id="IPR011005">
    <property type="entry name" value="Dihydropteroate_synth-like_sf"/>
</dbReference>
<accession>B1ILP3</accession>
<proteinExistence type="inferred from homology"/>
<feature type="domain" description="B12-binding" evidence="23">
    <location>
        <begin position="670"/>
        <end position="792"/>
    </location>
</feature>
<keyword evidence="12 20" id="KW-0808">Transferase</keyword>
<keyword evidence="14 20" id="KW-0479">Metal-binding</keyword>
<evidence type="ECO:0000259" key="23">
    <source>
        <dbReference type="PROSITE" id="PS51332"/>
    </source>
</evidence>
<feature type="binding site" evidence="20">
    <location>
        <position position="270"/>
    </location>
    <ligand>
        <name>Zn(2+)</name>
        <dbReference type="ChEBI" id="CHEBI:29105"/>
    </ligand>
</feature>
<evidence type="ECO:0000259" key="22">
    <source>
        <dbReference type="PROSITE" id="PS50972"/>
    </source>
</evidence>
<feature type="domain" description="Hcy-binding" evidence="21">
    <location>
        <begin position="1"/>
        <end position="284"/>
    </location>
</feature>
<dbReference type="NCBIfam" id="NF005719">
    <property type="entry name" value="PRK07535.1"/>
    <property type="match status" value="1"/>
</dbReference>
<dbReference type="PROSITE" id="PS50972">
    <property type="entry name" value="PTERIN_BINDING"/>
    <property type="match status" value="1"/>
</dbReference>
<dbReference type="RefSeq" id="WP_015957447.1">
    <property type="nucleotide sequence ID" value="NC_010516.1"/>
</dbReference>
<dbReference type="InterPro" id="IPR000489">
    <property type="entry name" value="Pterin-binding_dom"/>
</dbReference>
<dbReference type="GO" id="GO:0032259">
    <property type="term" value="P:methylation"/>
    <property type="evidence" value="ECO:0007669"/>
    <property type="project" value="UniProtKB-KW"/>
</dbReference>
<dbReference type="AlphaFoldDB" id="B1ILP3"/>
<dbReference type="SUPFAM" id="SSF47644">
    <property type="entry name" value="Methionine synthase domain"/>
    <property type="match status" value="1"/>
</dbReference>
<dbReference type="Gene3D" id="1.10.1240.10">
    <property type="entry name" value="Methionine synthase domain"/>
    <property type="match status" value="1"/>
</dbReference>
<dbReference type="InterPro" id="IPR003726">
    <property type="entry name" value="HCY_dom"/>
</dbReference>
<evidence type="ECO:0000256" key="11">
    <source>
        <dbReference type="ARBA" id="ARBA00022628"/>
    </source>
</evidence>
<dbReference type="InterPro" id="IPR050554">
    <property type="entry name" value="Met_Synthase/Corrinoid"/>
</dbReference>
<sequence>MNIKDYIKENVLIFDGAMGTMLQKLGLKISDLPEELNILEPEKIINIHKKYIEAGAKVVTTNTFGANEIKLKQSKFSLESIIDKAIDNVKKAGKNEEILIALDIGPIGQLLEPMGTLKFEEAYEIFKRQIVQGQKSGADIILIETMTDLYEAKAAILAAKENTNLPVFCTMTFEKNKRTFTGCTPLSMVLTLEGLGVDALGVNCSLGPNELGDIVDEIIKYSSIPIMVQPNAGLPTIKEGRTIYNIKPKEFADFQRSIVEKGVRIVGGCCGTTDEFIREIVYSLKDVEIKNSKENNICGVCSPTKTVLIDGVKIIGERINPTGKKLFKEALRNNDIDYILKEAISQVESGADILDVNVGLPEIDEEDTMKKVIKEIQSIIDTPLQIDSNNPKVIEKALRVYNGKSIVNSVNGEDKVLDNVLPLIKKYGAAVVGLTLDDKGIPKKAEERLKIAEKIANKALDYGIRREDIFIDCLVLTASAQQEDVGETLKAVNLVKEKLNVKTILGISNISFGLPNRELINKTFLAMSLQSGLDLPILNPNNKEMINIINAFKVLNNQDIGAANYIDMYGNETSNSNGLKIQSGNLTLKEIVMKGIKEEAYSKTKELLKDRGELSIINEELIPALDEVGEKYEKGIIFLPQLIQSAETVKNAFTAIKEKLREDNSPKINKGKILMATVKGDIHDIGKNIVKVILENYGFDIIDLGKDVETERIVEEVKKNNIKLVGLSALMTTTVNSMKDTIKALKESGMDCKVFVGGAVLNKEYAEMINADYYAKDAKEAVDIAKRFFGGF</sequence>
<dbReference type="InterPro" id="IPR036594">
    <property type="entry name" value="Meth_synthase_dom"/>
</dbReference>
<dbReference type="PIRSF" id="PIRSF037472">
    <property type="entry name" value="DHPS_mtfrase"/>
    <property type="match status" value="1"/>
</dbReference>
<keyword evidence="17" id="KW-0170">Cobalt</keyword>
<dbReference type="Pfam" id="PF02574">
    <property type="entry name" value="S-methyl_trans"/>
    <property type="match status" value="1"/>
</dbReference>
<evidence type="ECO:0000256" key="6">
    <source>
        <dbReference type="ARBA" id="ARBA00010854"/>
    </source>
</evidence>
<evidence type="ECO:0000256" key="15">
    <source>
        <dbReference type="ARBA" id="ARBA00022833"/>
    </source>
</evidence>
<evidence type="ECO:0000259" key="21">
    <source>
        <dbReference type="PROSITE" id="PS50970"/>
    </source>
</evidence>
<dbReference type="Pfam" id="PF02607">
    <property type="entry name" value="B12-binding_2"/>
    <property type="match status" value="1"/>
</dbReference>
<evidence type="ECO:0000256" key="10">
    <source>
        <dbReference type="ARBA" id="ARBA00022605"/>
    </source>
</evidence>
<keyword evidence="16" id="KW-0486">Methionine biosynthesis</keyword>
<dbReference type="FunFam" id="3.20.20.20:FF:000002">
    <property type="entry name" value="Methionine synthase"/>
    <property type="match status" value="1"/>
</dbReference>
<evidence type="ECO:0000256" key="13">
    <source>
        <dbReference type="ARBA" id="ARBA00022691"/>
    </source>
</evidence>
<dbReference type="GO" id="GO:0050667">
    <property type="term" value="P:homocysteine metabolic process"/>
    <property type="evidence" value="ECO:0007669"/>
    <property type="project" value="TreeGrafter"/>
</dbReference>
<feature type="domain" description="Pterin-binding" evidence="22">
    <location>
        <begin position="312"/>
        <end position="556"/>
    </location>
</feature>
<dbReference type="InterPro" id="IPR006158">
    <property type="entry name" value="Cobalamin-bd"/>
</dbReference>
<dbReference type="Gene3D" id="3.20.20.20">
    <property type="entry name" value="Dihydropteroate synthase-like"/>
    <property type="match status" value="1"/>
</dbReference>
<dbReference type="SMART" id="SM01018">
    <property type="entry name" value="B12-binding_2"/>
    <property type="match status" value="1"/>
</dbReference>
<comment type="similarity">
    <text evidence="5">Belongs to the vitamin-B12 dependent methionine synthase family.</text>
</comment>
<dbReference type="PROSITE" id="PS50970">
    <property type="entry name" value="HCY"/>
    <property type="match status" value="1"/>
</dbReference>
<dbReference type="Gene3D" id="3.20.20.330">
    <property type="entry name" value="Homocysteine-binding-like domain"/>
    <property type="match status" value="1"/>
</dbReference>
<keyword evidence="15 20" id="KW-0862">Zinc</keyword>
<dbReference type="Pfam" id="PF00809">
    <property type="entry name" value="Pterin_bind"/>
    <property type="match status" value="1"/>
</dbReference>
<dbReference type="PROSITE" id="PS51337">
    <property type="entry name" value="B12_BINDING_NTER"/>
    <property type="match status" value="1"/>
</dbReference>
<organism evidence="25 26">
    <name type="scientific">Clostridium botulinum (strain Okra / Type B1)</name>
    <dbReference type="NCBI Taxonomy" id="498213"/>
    <lineage>
        <taxon>Bacteria</taxon>
        <taxon>Bacillati</taxon>
        <taxon>Bacillota</taxon>
        <taxon>Clostridia</taxon>
        <taxon>Eubacteriales</taxon>
        <taxon>Clostridiaceae</taxon>
        <taxon>Clostridium</taxon>
    </lineage>
</organism>
<evidence type="ECO:0000256" key="5">
    <source>
        <dbReference type="ARBA" id="ARBA00010398"/>
    </source>
</evidence>
<evidence type="ECO:0000256" key="18">
    <source>
        <dbReference type="ARBA" id="ARBA00025552"/>
    </source>
</evidence>
<comment type="pathway">
    <text evidence="4">Amino-acid biosynthesis; L-methionine biosynthesis via de novo pathway; L-methionine from L-homocysteine (MetH route): step 1/1.</text>
</comment>
<evidence type="ECO:0000256" key="4">
    <source>
        <dbReference type="ARBA" id="ARBA00005178"/>
    </source>
</evidence>
<dbReference type="SUPFAM" id="SSF82282">
    <property type="entry name" value="Homocysteine S-methyltransferase"/>
    <property type="match status" value="1"/>
</dbReference>
<comment type="similarity">
    <text evidence="6">Belongs to the methylamine corrinoid protein family.</text>
</comment>
<dbReference type="SUPFAM" id="SSF52242">
    <property type="entry name" value="Cobalamin (vitamin B12)-binding domain"/>
    <property type="match status" value="1"/>
</dbReference>
<evidence type="ECO:0000256" key="8">
    <source>
        <dbReference type="ARBA" id="ARBA00013998"/>
    </source>
</evidence>
<dbReference type="InterPro" id="IPR036724">
    <property type="entry name" value="Cobalamin-bd_sf"/>
</dbReference>
<comment type="function">
    <text evidence="18">Catalyzes the transfer of a methyl group from methyl-cobalamin to homocysteine, yielding enzyme-bound cob(I)alamin and methionine. Subsequently, remethylates the cofactor using methyltetrahydrofolate.</text>
</comment>
<evidence type="ECO:0000256" key="2">
    <source>
        <dbReference type="ARBA" id="ARBA00001947"/>
    </source>
</evidence>
<evidence type="ECO:0000256" key="17">
    <source>
        <dbReference type="ARBA" id="ARBA00023285"/>
    </source>
</evidence>
<dbReference type="HOGENOM" id="CLU_004914_0_2_9"/>
<dbReference type="PROSITE" id="PS51332">
    <property type="entry name" value="B12_BINDING"/>
    <property type="match status" value="1"/>
</dbReference>
<dbReference type="Pfam" id="PF02310">
    <property type="entry name" value="B12-binding"/>
    <property type="match status" value="1"/>
</dbReference>
<dbReference type="Proteomes" id="UP000008541">
    <property type="component" value="Chromosome"/>
</dbReference>
<evidence type="ECO:0000256" key="3">
    <source>
        <dbReference type="ARBA" id="ARBA00001956"/>
    </source>
</evidence>
<dbReference type="EC" id="2.1.1.13" evidence="7"/>
<dbReference type="GO" id="GO:0046653">
    <property type="term" value="P:tetrahydrofolate metabolic process"/>
    <property type="evidence" value="ECO:0007669"/>
    <property type="project" value="TreeGrafter"/>
</dbReference>
<comment type="cofactor">
    <cofactor evidence="3">
        <name>methylcob(III)alamin</name>
        <dbReference type="ChEBI" id="CHEBI:28115"/>
    </cofactor>
</comment>
<dbReference type="CDD" id="cd02070">
    <property type="entry name" value="corrinoid_protein_B12-BD"/>
    <property type="match status" value="1"/>
</dbReference>
<evidence type="ECO:0000256" key="19">
    <source>
        <dbReference type="ARBA" id="ARBA00031040"/>
    </source>
</evidence>
<protein>
    <recommendedName>
        <fullName evidence="8">Methionine synthase</fullName>
        <ecNumber evidence="7">2.1.1.13</ecNumber>
    </recommendedName>
    <alternativeName>
        <fullName evidence="19">5-methyltetrahydrofolate--homocysteine methyltransferase</fullName>
    </alternativeName>
</protein>
<evidence type="ECO:0000256" key="9">
    <source>
        <dbReference type="ARBA" id="ARBA00022603"/>
    </source>
</evidence>
<dbReference type="EMBL" id="CP000939">
    <property type="protein sequence ID" value="ACA43594.1"/>
    <property type="molecule type" value="Genomic_DNA"/>
</dbReference>
<evidence type="ECO:0000256" key="20">
    <source>
        <dbReference type="PROSITE-ProRule" id="PRU00333"/>
    </source>
</evidence>
<evidence type="ECO:0000256" key="7">
    <source>
        <dbReference type="ARBA" id="ARBA00012032"/>
    </source>
</evidence>
<gene>
    <name evidence="25" type="ordered locus">CLD_2933</name>
</gene>
<dbReference type="PANTHER" id="PTHR45833:SF1">
    <property type="entry name" value="METHIONINE SYNTHASE"/>
    <property type="match status" value="1"/>
</dbReference>
<comment type="cofactor">
    <cofactor evidence="2 20">
        <name>Zn(2+)</name>
        <dbReference type="ChEBI" id="CHEBI:29105"/>
    </cofactor>
</comment>
<dbReference type="SUPFAM" id="SSF51717">
    <property type="entry name" value="Dihydropteroate synthetase-like"/>
    <property type="match status" value="1"/>
</dbReference>
<dbReference type="GO" id="GO:0008705">
    <property type="term" value="F:methionine synthase activity"/>
    <property type="evidence" value="ECO:0007669"/>
    <property type="project" value="UniProtKB-EC"/>
</dbReference>
<reference evidence="25 26" key="1">
    <citation type="journal article" date="2007" name="PLoS ONE">
        <title>Analysis of the neurotoxin complex genes in Clostridium botulinum A1-A4 and B1 strains: BoNT/A3, /Ba4 and /B1 clusters are located within plasmids.</title>
        <authorList>
            <person name="Smith T.J."/>
            <person name="Hill K.K."/>
            <person name="Foley B.T."/>
            <person name="Detter J.C."/>
            <person name="Munk A.C."/>
            <person name="Bruce D.C."/>
            <person name="Doggett N.A."/>
            <person name="Smith L.A."/>
            <person name="Marks J.D."/>
            <person name="Xie G."/>
            <person name="Brettin T.S."/>
        </authorList>
    </citation>
    <scope>NUCLEOTIDE SEQUENCE [LARGE SCALE GENOMIC DNA]</scope>
    <source>
        <strain evidence="26">Okra / Type B1</strain>
    </source>
</reference>
<evidence type="ECO:0000256" key="14">
    <source>
        <dbReference type="ARBA" id="ARBA00022723"/>
    </source>
</evidence>
<dbReference type="GO" id="GO:0046872">
    <property type="term" value="F:metal ion binding"/>
    <property type="evidence" value="ECO:0007669"/>
    <property type="project" value="UniProtKB-KW"/>
</dbReference>
<dbReference type="InterPro" id="IPR017215">
    <property type="entry name" value="MetH_bac"/>
</dbReference>
<evidence type="ECO:0000313" key="25">
    <source>
        <dbReference type="EMBL" id="ACA43594.1"/>
    </source>
</evidence>
<keyword evidence="11" id="KW-0846">Cobalamin</keyword>
<dbReference type="UniPathway" id="UPA00051">
    <property type="reaction ID" value="UER00081"/>
</dbReference>
<feature type="binding site" evidence="20">
    <location>
        <position position="204"/>
    </location>
    <ligand>
        <name>Zn(2+)</name>
        <dbReference type="ChEBI" id="CHEBI:29105"/>
    </ligand>
</feature>
<dbReference type="InterPro" id="IPR036589">
    <property type="entry name" value="HCY_dom_sf"/>
</dbReference>
<comment type="catalytic activity">
    <reaction evidence="1">
        <text>(6S)-5-methyl-5,6,7,8-tetrahydrofolate + L-homocysteine = (6S)-5,6,7,8-tetrahydrofolate + L-methionine</text>
        <dbReference type="Rhea" id="RHEA:11172"/>
        <dbReference type="ChEBI" id="CHEBI:18608"/>
        <dbReference type="ChEBI" id="CHEBI:57453"/>
        <dbReference type="ChEBI" id="CHEBI:57844"/>
        <dbReference type="ChEBI" id="CHEBI:58199"/>
        <dbReference type="EC" id="2.1.1.13"/>
    </reaction>
</comment>
<name>B1ILP3_CLOBK</name>
<feature type="binding site" evidence="20">
    <location>
        <position position="269"/>
    </location>
    <ligand>
        <name>Zn(2+)</name>
        <dbReference type="ChEBI" id="CHEBI:29105"/>
    </ligand>
</feature>
<dbReference type="GO" id="GO:0005829">
    <property type="term" value="C:cytosol"/>
    <property type="evidence" value="ECO:0007669"/>
    <property type="project" value="TreeGrafter"/>
</dbReference>
<dbReference type="FunFam" id="3.40.50.280:FF:000003">
    <property type="entry name" value="Dimethylamine methyltransferase corrinoid protein"/>
    <property type="match status" value="1"/>
</dbReference>
<dbReference type="KEGG" id="cbb:CLD_2933"/>
<evidence type="ECO:0000313" key="26">
    <source>
        <dbReference type="Proteomes" id="UP000008541"/>
    </source>
</evidence>
<evidence type="ECO:0000256" key="12">
    <source>
        <dbReference type="ARBA" id="ARBA00022679"/>
    </source>
</evidence>
<keyword evidence="9 20" id="KW-0489">Methyltransferase</keyword>
<evidence type="ECO:0000256" key="16">
    <source>
        <dbReference type="ARBA" id="ARBA00023167"/>
    </source>
</evidence>
<evidence type="ECO:0000259" key="24">
    <source>
        <dbReference type="PROSITE" id="PS51337"/>
    </source>
</evidence>
<dbReference type="GO" id="GO:0031419">
    <property type="term" value="F:cobalamin binding"/>
    <property type="evidence" value="ECO:0007669"/>
    <property type="project" value="UniProtKB-KW"/>
</dbReference>
<feature type="domain" description="B12-binding N-terminal" evidence="24">
    <location>
        <begin position="575"/>
        <end position="668"/>
    </location>
</feature>
<dbReference type="PANTHER" id="PTHR45833">
    <property type="entry name" value="METHIONINE SYNTHASE"/>
    <property type="match status" value="1"/>
</dbReference>